<dbReference type="AlphaFoldDB" id="A0A518G2T6"/>
<proteinExistence type="predicted"/>
<accession>A0A518G2T6</accession>
<sequence length="132" mass="13946">MSGILGTHMFDIWRGPAPAVVKSQVDLIFRPGQAIAAAKILPNQSHATQFEAIAFRSSTGAHTYADTYRAAIGTVLALTYGGVSYGNVLVADVDVLEIANIIAATGVHPDGTPYTHSPAARITSRWAIVRLS</sequence>
<dbReference type="EMBL" id="CP036298">
    <property type="protein sequence ID" value="QDV22913.1"/>
    <property type="molecule type" value="Genomic_DNA"/>
</dbReference>
<reference evidence="1 2" key="1">
    <citation type="submission" date="2019-02" db="EMBL/GenBank/DDBJ databases">
        <title>Deep-cultivation of Planctomycetes and their phenomic and genomic characterization uncovers novel biology.</title>
        <authorList>
            <person name="Wiegand S."/>
            <person name="Jogler M."/>
            <person name="Boedeker C."/>
            <person name="Pinto D."/>
            <person name="Vollmers J."/>
            <person name="Rivas-Marin E."/>
            <person name="Kohn T."/>
            <person name="Peeters S.H."/>
            <person name="Heuer A."/>
            <person name="Rast P."/>
            <person name="Oberbeckmann S."/>
            <person name="Bunk B."/>
            <person name="Jeske O."/>
            <person name="Meyerdierks A."/>
            <person name="Storesund J.E."/>
            <person name="Kallscheuer N."/>
            <person name="Luecker S."/>
            <person name="Lage O.M."/>
            <person name="Pohl T."/>
            <person name="Merkel B.J."/>
            <person name="Hornburger P."/>
            <person name="Mueller R.-W."/>
            <person name="Bruemmer F."/>
            <person name="Labrenz M."/>
            <person name="Spormann A.M."/>
            <person name="Op den Camp H."/>
            <person name="Overmann J."/>
            <person name="Amann R."/>
            <person name="Jetten M.S.M."/>
            <person name="Mascher T."/>
            <person name="Medema M.H."/>
            <person name="Devos D.P."/>
            <person name="Kaster A.-K."/>
            <person name="Ovreas L."/>
            <person name="Rohde M."/>
            <person name="Galperin M.Y."/>
            <person name="Jogler C."/>
        </authorList>
    </citation>
    <scope>NUCLEOTIDE SEQUENCE [LARGE SCALE GENOMIC DNA]</scope>
    <source>
        <strain evidence="1 2">Q31a</strain>
    </source>
</reference>
<name>A0A518G2T6_9BACT</name>
<keyword evidence="2" id="KW-1185">Reference proteome</keyword>
<evidence type="ECO:0000313" key="2">
    <source>
        <dbReference type="Proteomes" id="UP000318017"/>
    </source>
</evidence>
<dbReference type="Proteomes" id="UP000318017">
    <property type="component" value="Chromosome"/>
</dbReference>
<evidence type="ECO:0000313" key="1">
    <source>
        <dbReference type="EMBL" id="QDV22913.1"/>
    </source>
</evidence>
<gene>
    <name evidence="1" type="ORF">Q31a_12060</name>
</gene>
<dbReference type="KEGG" id="ahel:Q31a_12060"/>
<organism evidence="1 2">
    <name type="scientific">Aureliella helgolandensis</name>
    <dbReference type="NCBI Taxonomy" id="2527968"/>
    <lineage>
        <taxon>Bacteria</taxon>
        <taxon>Pseudomonadati</taxon>
        <taxon>Planctomycetota</taxon>
        <taxon>Planctomycetia</taxon>
        <taxon>Pirellulales</taxon>
        <taxon>Pirellulaceae</taxon>
        <taxon>Aureliella</taxon>
    </lineage>
</organism>
<protein>
    <submittedName>
        <fullName evidence="1">Uncharacterized protein</fullName>
    </submittedName>
</protein>